<dbReference type="EMBL" id="JAUPXB010000001">
    <property type="protein sequence ID" value="MDO7923994.1"/>
    <property type="molecule type" value="Genomic_DNA"/>
</dbReference>
<evidence type="ECO:0000259" key="2">
    <source>
        <dbReference type="Pfam" id="PF13392"/>
    </source>
</evidence>
<evidence type="ECO:0000313" key="6">
    <source>
        <dbReference type="Proteomes" id="UP001176432"/>
    </source>
</evidence>
<dbReference type="GO" id="GO:0016788">
    <property type="term" value="F:hydrolase activity, acting on ester bonds"/>
    <property type="evidence" value="ECO:0007669"/>
    <property type="project" value="InterPro"/>
</dbReference>
<dbReference type="InterPro" id="IPR003615">
    <property type="entry name" value="HNH_nuc"/>
</dbReference>
<dbReference type="Pfam" id="PF13392">
    <property type="entry name" value="HNH_3"/>
    <property type="match status" value="1"/>
</dbReference>
<dbReference type="AlphaFoldDB" id="A0AAW7ZW91"/>
<organism evidence="4 6">
    <name type="scientific">Enterobacter asburiae</name>
    <dbReference type="NCBI Taxonomy" id="61645"/>
    <lineage>
        <taxon>Bacteria</taxon>
        <taxon>Pseudomonadati</taxon>
        <taxon>Pseudomonadota</taxon>
        <taxon>Gammaproteobacteria</taxon>
        <taxon>Enterobacterales</taxon>
        <taxon>Enterobacteriaceae</taxon>
        <taxon>Enterobacter</taxon>
        <taxon>Enterobacter cloacae complex</taxon>
    </lineage>
</organism>
<dbReference type="InterPro" id="IPR010902">
    <property type="entry name" value="NUMOD4"/>
</dbReference>
<dbReference type="GO" id="GO:0004519">
    <property type="term" value="F:endonuclease activity"/>
    <property type="evidence" value="ECO:0007669"/>
    <property type="project" value="UniProtKB-KW"/>
</dbReference>
<evidence type="ECO:0000313" key="5">
    <source>
        <dbReference type="Proteomes" id="UP000017391"/>
    </source>
</evidence>
<evidence type="ECO:0000259" key="1">
    <source>
        <dbReference type="Pfam" id="PF07463"/>
    </source>
</evidence>
<dbReference type="EMBL" id="AYIP01000011">
    <property type="protein sequence ID" value="ESM31205.1"/>
    <property type="molecule type" value="Genomic_DNA"/>
</dbReference>
<evidence type="ECO:0000313" key="3">
    <source>
        <dbReference type="EMBL" id="ESM31205.1"/>
    </source>
</evidence>
<reference evidence="5" key="1">
    <citation type="submission" date="2013-09" db="EMBL/GenBank/DDBJ databases">
        <title>The Genome Sequence of Enterobacter cloacae BWH 31.</title>
        <authorList>
            <consortium name="The Broad Institute Genomics Platform"/>
            <consortium name="The Broad Institute Genome Sequencing Center for Infectious Disease"/>
            <person name="Murphy C."/>
            <person name="Cosimi L."/>
            <person name="Cerqueira G."/>
            <person name="Feldgarden M."/>
            <person name="Hung D."/>
            <person name="Onderdonk A.B."/>
            <person name="Ferraro M.J."/>
            <person name="Hooper D."/>
            <person name="Dekker J."/>
            <person name="O'Brien T."/>
            <person name="Huang S."/>
            <person name="Quan V."/>
            <person name="Ernst C."/>
            <person name="Delaney M."/>
            <person name="DuBois A."/>
            <person name="Young S.K."/>
            <person name="Zeng Q."/>
            <person name="Gargeya S."/>
            <person name="Fitzgerald M."/>
            <person name="Abouelleil A."/>
            <person name="Alvarado L."/>
            <person name="Berlin A.M."/>
            <person name="Chapman S.B."/>
            <person name="Gainer-Dewar J."/>
            <person name="Goldberg J."/>
            <person name="Gnerre S."/>
            <person name="Griggs A."/>
            <person name="Gujja S."/>
            <person name="Hansen M."/>
            <person name="Howarth C."/>
            <person name="Imamovic A."/>
            <person name="Ireland A."/>
            <person name="Larimer J."/>
            <person name="McCowan C."/>
            <person name="Murphy C."/>
            <person name="Pearson M."/>
            <person name="Poon T.W."/>
            <person name="Priest M."/>
            <person name="Roberts A."/>
            <person name="Saif S."/>
            <person name="Shea T."/>
            <person name="Sykes S."/>
            <person name="Wortman J."/>
            <person name="Nusbaum C."/>
            <person name="Birren B."/>
        </authorList>
    </citation>
    <scope>NUCLEOTIDE SEQUENCE [LARGE SCALE GENOMIC DNA]</scope>
    <source>
        <strain evidence="5">BWH 31</strain>
    </source>
</reference>
<protein>
    <submittedName>
        <fullName evidence="4">NUMOD4 motif-containing HNH endonuclease</fullName>
    </submittedName>
</protein>
<keyword evidence="4" id="KW-0255">Endonuclease</keyword>
<dbReference type="Proteomes" id="UP000017391">
    <property type="component" value="Unassembled WGS sequence"/>
</dbReference>
<feature type="domain" description="HNH nuclease" evidence="2">
    <location>
        <begin position="63"/>
        <end position="105"/>
    </location>
</feature>
<reference evidence="4" key="3">
    <citation type="submission" date="2023-07" db="EMBL/GenBank/DDBJ databases">
        <title>Isolates cultured from stool samples of acute diarrhea patients.</title>
        <authorList>
            <person name="Jiang S."/>
        </authorList>
    </citation>
    <scope>NUCLEOTIDE SEQUENCE</scope>
    <source>
        <strain evidence="4">L4424</strain>
    </source>
</reference>
<dbReference type="Gene3D" id="3.90.75.20">
    <property type="match status" value="1"/>
</dbReference>
<dbReference type="Pfam" id="PF07463">
    <property type="entry name" value="NUMOD4"/>
    <property type="match status" value="1"/>
</dbReference>
<dbReference type="Proteomes" id="UP001176432">
    <property type="component" value="Unassembled WGS sequence"/>
</dbReference>
<accession>A0AAW7ZW91</accession>
<evidence type="ECO:0000313" key="4">
    <source>
        <dbReference type="EMBL" id="MDO7923994.1"/>
    </source>
</evidence>
<proteinExistence type="predicted"/>
<sequence length="177" mass="19579">MRVMPINGYEGLYTVSESGVITSLARLTSDGRNIKERVLKPRAVRGYAHVTLCNENGCKQLSVHRIVASHFLGSCAEGEVVNHIDGDKLNNTVSNLEWCTHSDNNIHALTHGLRVPKSGQDHHRFSAPVIATRLSSGEEYTLCGEKEIRGMGFDYATVRNCVAGKRKRHKGFTFRSG</sequence>
<dbReference type="RefSeq" id="WP_023311448.1">
    <property type="nucleotide sequence ID" value="NZ_CP034336.1"/>
</dbReference>
<dbReference type="InterPro" id="IPR044925">
    <property type="entry name" value="His-Me_finger_sf"/>
</dbReference>
<dbReference type="SUPFAM" id="SSF54060">
    <property type="entry name" value="His-Me finger endonucleases"/>
    <property type="match status" value="1"/>
</dbReference>
<keyword evidence="4" id="KW-0540">Nuclease</keyword>
<gene>
    <name evidence="3" type="ORF">L402_03507</name>
    <name evidence="4" type="ORF">Q5934_21365</name>
</gene>
<keyword evidence="4" id="KW-0378">Hydrolase</keyword>
<feature type="domain" description="NUMOD4" evidence="1">
    <location>
        <begin position="5"/>
        <end position="52"/>
    </location>
</feature>
<reference evidence="3" key="2">
    <citation type="submission" date="2013-09" db="EMBL/GenBank/DDBJ databases">
        <title>The Genome Sequence of Enterobacter cloacae BWH 31.</title>
        <authorList>
            <consortium name="The Broad Institute Genomics Platform"/>
            <consortium name="The Broad Institute Genome Sequencing Center for Infectious Disease"/>
            <person name="Murphy C."/>
            <person name="Cosimi L."/>
            <person name="Cerqueira G."/>
            <person name="Feldgarden M."/>
            <person name="Earl A.M."/>
            <person name="Hung D."/>
            <person name="Onderdonk A.B."/>
            <person name="Kirby J.E."/>
            <person name="Ferraro M.J."/>
            <person name="Hopper D."/>
            <person name="Dekker J.P."/>
            <person name="O'Brien T."/>
            <person name="Huang S."/>
            <person name="Quan V."/>
            <person name="Ernst C."/>
            <person name="Delaney M."/>
            <person name="DuBois A."/>
            <person name="Kim D.S."/>
            <person name="Young S."/>
            <person name="Zeng Q."/>
            <person name="Gargeya S."/>
            <person name="Abouelleil A."/>
            <person name="Alvarado L."/>
            <person name="Chapman S.B."/>
            <person name="Gainer-Dewar J."/>
            <person name="Goldberg J."/>
            <person name="Griggs A."/>
            <person name="Gujja S."/>
            <person name="Hansen M."/>
            <person name="Howarth C."/>
            <person name="Imamovic A."/>
            <person name="Larimer J."/>
            <person name="Pearson M."/>
            <person name="Poon T.W."/>
            <person name="Priest M."/>
            <person name="Roberts A."/>
            <person name="Saif S."/>
            <person name="Shea T.D."/>
            <person name="Sykes S.N."/>
            <person name="Wortman J.R."/>
            <person name="Nusbaum C."/>
            <person name="Birren B.W."/>
        </authorList>
    </citation>
    <scope>NUCLEOTIDE SEQUENCE</scope>
    <source>
        <strain evidence="3">BWH 31</strain>
    </source>
</reference>
<name>A0AAW7ZW91_ENTAS</name>
<comment type="caution">
    <text evidence="4">The sequence shown here is derived from an EMBL/GenBank/DDBJ whole genome shotgun (WGS) entry which is preliminary data.</text>
</comment>